<dbReference type="CDD" id="cd02908">
    <property type="entry name" value="Macro_OAADPr_deacetylase"/>
    <property type="match status" value="1"/>
</dbReference>
<dbReference type="RefSeq" id="WP_377789015.1">
    <property type="nucleotide sequence ID" value="NZ_JBHLYQ010000045.1"/>
</dbReference>
<gene>
    <name evidence="2" type="ORF">ACFFRE_06180</name>
</gene>
<dbReference type="InterPro" id="IPR002589">
    <property type="entry name" value="Macro_dom"/>
</dbReference>
<accession>A0ABV6C4H4</accession>
<sequence>MGRPRIVVVEGDITVQPVDAVVNAANEHLAGGGGVDGAIHRAAGAAELHAACAALGGCPPGDAKATPGFRLPARWIIHTVGPRWRGGGRGEREVLASCYRRSLAVAEELGARSIAFPAIATGAYGYPPEEAAEVAVGTLLTTLSRLEEIRLVAFDRATADRYRRLLTRSPRPPEAGGQPGR</sequence>
<dbReference type="InterPro" id="IPR043472">
    <property type="entry name" value="Macro_dom-like"/>
</dbReference>
<keyword evidence="2" id="KW-0378">Hydrolase</keyword>
<dbReference type="GO" id="GO:0061463">
    <property type="term" value="F:O-acetyl-ADP-ribose deacetylase activity"/>
    <property type="evidence" value="ECO:0007669"/>
    <property type="project" value="UniProtKB-EC"/>
</dbReference>
<dbReference type="SMART" id="SM00506">
    <property type="entry name" value="A1pp"/>
    <property type="match status" value="1"/>
</dbReference>
<keyword evidence="3" id="KW-1185">Reference proteome</keyword>
<evidence type="ECO:0000313" key="2">
    <source>
        <dbReference type="EMBL" id="MFC0081731.1"/>
    </source>
</evidence>
<dbReference type="SUPFAM" id="SSF52949">
    <property type="entry name" value="Macro domain-like"/>
    <property type="match status" value="1"/>
</dbReference>
<feature type="domain" description="Macro" evidence="1">
    <location>
        <begin position="1"/>
        <end position="170"/>
    </location>
</feature>
<dbReference type="NCBIfam" id="NF001664">
    <property type="entry name" value="PRK00431.1-6"/>
    <property type="match status" value="1"/>
</dbReference>
<comment type="caution">
    <text evidence="2">The sequence shown here is derived from an EMBL/GenBank/DDBJ whole genome shotgun (WGS) entry which is preliminary data.</text>
</comment>
<dbReference type="PANTHER" id="PTHR11106:SF27">
    <property type="entry name" value="MACRO DOMAIN-CONTAINING PROTEIN"/>
    <property type="match status" value="1"/>
</dbReference>
<evidence type="ECO:0000313" key="3">
    <source>
        <dbReference type="Proteomes" id="UP001589788"/>
    </source>
</evidence>
<dbReference type="EC" id="3.1.1.106" evidence="2"/>
<name>A0ABV6C4H4_9ACTN</name>
<protein>
    <submittedName>
        <fullName evidence="2">O-acetyl-ADP-ribose deacetylase</fullName>
        <ecNumber evidence="2">3.1.1.106</ecNumber>
    </submittedName>
</protein>
<dbReference type="Proteomes" id="UP001589788">
    <property type="component" value="Unassembled WGS sequence"/>
</dbReference>
<dbReference type="PANTHER" id="PTHR11106">
    <property type="entry name" value="GANGLIOSIDE INDUCED DIFFERENTIATION ASSOCIATED PROTEIN 2-RELATED"/>
    <property type="match status" value="1"/>
</dbReference>
<organism evidence="2 3">
    <name type="scientific">Aciditerrimonas ferrireducens</name>
    <dbReference type="NCBI Taxonomy" id="667306"/>
    <lineage>
        <taxon>Bacteria</taxon>
        <taxon>Bacillati</taxon>
        <taxon>Actinomycetota</taxon>
        <taxon>Acidimicrobiia</taxon>
        <taxon>Acidimicrobiales</taxon>
        <taxon>Acidimicrobiaceae</taxon>
        <taxon>Aciditerrimonas</taxon>
    </lineage>
</organism>
<dbReference type="EMBL" id="JBHLYQ010000045">
    <property type="protein sequence ID" value="MFC0081731.1"/>
    <property type="molecule type" value="Genomic_DNA"/>
</dbReference>
<evidence type="ECO:0000259" key="1">
    <source>
        <dbReference type="PROSITE" id="PS51154"/>
    </source>
</evidence>
<proteinExistence type="predicted"/>
<dbReference type="PROSITE" id="PS51154">
    <property type="entry name" value="MACRO"/>
    <property type="match status" value="1"/>
</dbReference>
<dbReference type="Pfam" id="PF01661">
    <property type="entry name" value="Macro"/>
    <property type="match status" value="1"/>
</dbReference>
<dbReference type="Gene3D" id="3.40.220.10">
    <property type="entry name" value="Leucine Aminopeptidase, subunit E, domain 1"/>
    <property type="match status" value="1"/>
</dbReference>
<reference evidence="2 3" key="1">
    <citation type="submission" date="2024-09" db="EMBL/GenBank/DDBJ databases">
        <authorList>
            <person name="Sun Q."/>
            <person name="Mori K."/>
        </authorList>
    </citation>
    <scope>NUCLEOTIDE SEQUENCE [LARGE SCALE GENOMIC DNA]</scope>
    <source>
        <strain evidence="2 3">JCM 15389</strain>
    </source>
</reference>